<sequence>MHRRLYGLNEIANFVTSLVMQKQGTDIRKRILPHHIFQLQCIVNSLGVYRGWTISSFKGHKVILPPWSFRPRRDVDLFLDRKNERDPNRHRDVHALLEDLQDDFANWLGESRYKLGLAKIPPSRFSNANANGLWEYSPFPFSWNIDAVPDAELPLTSSFFFLRIAKTKQIVDPITHKVRLEVTVIVKRARSEVVLTTPSWRWSRWATASPPPCHVEARAAPGPPAASPTPTYRSARRRELQIQATSPFRPSKNHHRQQAPQRKQSKSAIPGLETFANAKHDLFNDISGTIRPFSSLNLYHRHNLHDDQFVRIEEQLAGRCHRLYVRAYEKDMGCRQTEKLGLALLVMNGGGRRVFEGHGGGVREGEGGDFDAYY</sequence>
<dbReference type="RefSeq" id="XP_062649753.1">
    <property type="nucleotide sequence ID" value="XM_062795525.1"/>
</dbReference>
<feature type="region of interest" description="Disordered" evidence="1">
    <location>
        <begin position="213"/>
        <end position="269"/>
    </location>
</feature>
<reference evidence="2" key="2">
    <citation type="submission" date="2023-05" db="EMBL/GenBank/DDBJ databases">
        <authorList>
            <consortium name="Lawrence Berkeley National Laboratory"/>
            <person name="Steindorff A."/>
            <person name="Hensen N."/>
            <person name="Bonometti L."/>
            <person name="Westerberg I."/>
            <person name="Brannstrom I.O."/>
            <person name="Guillou S."/>
            <person name="Cros-Aarteil S."/>
            <person name="Calhoun S."/>
            <person name="Haridas S."/>
            <person name="Kuo A."/>
            <person name="Mondo S."/>
            <person name="Pangilinan J."/>
            <person name="Riley R."/>
            <person name="Labutti K."/>
            <person name="Andreopoulos B."/>
            <person name="Lipzen A."/>
            <person name="Chen C."/>
            <person name="Yanf M."/>
            <person name="Daum C."/>
            <person name="Ng V."/>
            <person name="Clum A."/>
            <person name="Ohm R."/>
            <person name="Martin F."/>
            <person name="Silar P."/>
            <person name="Natvig D."/>
            <person name="Lalanne C."/>
            <person name="Gautier V."/>
            <person name="Ament-Velasquez S.L."/>
            <person name="Kruys A."/>
            <person name="Hutchinson M.I."/>
            <person name="Powell A.J."/>
            <person name="Barry K."/>
            <person name="Miller A.N."/>
            <person name="Grigoriev I.V."/>
            <person name="Debuchy R."/>
            <person name="Gladieux P."/>
            <person name="Thoren M.H."/>
            <person name="Johannesson H."/>
        </authorList>
    </citation>
    <scope>NUCLEOTIDE SEQUENCE</scope>
    <source>
        <strain evidence="2">CBS 731.68</strain>
    </source>
</reference>
<dbReference type="Proteomes" id="UP001302602">
    <property type="component" value="Unassembled WGS sequence"/>
</dbReference>
<comment type="caution">
    <text evidence="2">The sequence shown here is derived from an EMBL/GenBank/DDBJ whole genome shotgun (WGS) entry which is preliminary data.</text>
</comment>
<evidence type="ECO:0000313" key="2">
    <source>
        <dbReference type="EMBL" id="KAK4125982.1"/>
    </source>
</evidence>
<dbReference type="AlphaFoldDB" id="A0AAN6U412"/>
<name>A0AAN6U412_9PEZI</name>
<evidence type="ECO:0000256" key="1">
    <source>
        <dbReference type="SAM" id="MobiDB-lite"/>
    </source>
</evidence>
<keyword evidence="3" id="KW-1185">Reference proteome</keyword>
<proteinExistence type="predicted"/>
<dbReference type="GeneID" id="87832293"/>
<dbReference type="EMBL" id="MU853225">
    <property type="protein sequence ID" value="KAK4125982.1"/>
    <property type="molecule type" value="Genomic_DNA"/>
</dbReference>
<evidence type="ECO:0000313" key="3">
    <source>
        <dbReference type="Proteomes" id="UP001302602"/>
    </source>
</evidence>
<protein>
    <submittedName>
        <fullName evidence="2">Uncharacterized protein</fullName>
    </submittedName>
</protein>
<gene>
    <name evidence="2" type="ORF">N657DRAFT_670132</name>
</gene>
<organism evidence="2 3">
    <name type="scientific">Parathielavia appendiculata</name>
    <dbReference type="NCBI Taxonomy" id="2587402"/>
    <lineage>
        <taxon>Eukaryota</taxon>
        <taxon>Fungi</taxon>
        <taxon>Dikarya</taxon>
        <taxon>Ascomycota</taxon>
        <taxon>Pezizomycotina</taxon>
        <taxon>Sordariomycetes</taxon>
        <taxon>Sordariomycetidae</taxon>
        <taxon>Sordariales</taxon>
        <taxon>Chaetomiaceae</taxon>
        <taxon>Parathielavia</taxon>
    </lineage>
</organism>
<reference evidence="2" key="1">
    <citation type="journal article" date="2023" name="Mol. Phylogenet. Evol.">
        <title>Genome-scale phylogeny and comparative genomics of the fungal order Sordariales.</title>
        <authorList>
            <person name="Hensen N."/>
            <person name="Bonometti L."/>
            <person name="Westerberg I."/>
            <person name="Brannstrom I.O."/>
            <person name="Guillou S."/>
            <person name="Cros-Aarteil S."/>
            <person name="Calhoun S."/>
            <person name="Haridas S."/>
            <person name="Kuo A."/>
            <person name="Mondo S."/>
            <person name="Pangilinan J."/>
            <person name="Riley R."/>
            <person name="LaButti K."/>
            <person name="Andreopoulos B."/>
            <person name="Lipzen A."/>
            <person name="Chen C."/>
            <person name="Yan M."/>
            <person name="Daum C."/>
            <person name="Ng V."/>
            <person name="Clum A."/>
            <person name="Steindorff A."/>
            <person name="Ohm R.A."/>
            <person name="Martin F."/>
            <person name="Silar P."/>
            <person name="Natvig D.O."/>
            <person name="Lalanne C."/>
            <person name="Gautier V."/>
            <person name="Ament-Velasquez S.L."/>
            <person name="Kruys A."/>
            <person name="Hutchinson M.I."/>
            <person name="Powell A.J."/>
            <person name="Barry K."/>
            <person name="Miller A.N."/>
            <person name="Grigoriev I.V."/>
            <person name="Debuchy R."/>
            <person name="Gladieux P."/>
            <person name="Hiltunen Thoren M."/>
            <person name="Johannesson H."/>
        </authorList>
    </citation>
    <scope>NUCLEOTIDE SEQUENCE</scope>
    <source>
        <strain evidence="2">CBS 731.68</strain>
    </source>
</reference>
<accession>A0AAN6U412</accession>